<reference evidence="2" key="1">
    <citation type="submission" date="2019-03" db="EMBL/GenBank/DDBJ databases">
        <authorList>
            <person name="Ashton P.M."/>
            <person name="Dallman T."/>
            <person name="Nair S."/>
            <person name="De Pinna E."/>
            <person name="Peters T."/>
            <person name="Grant K."/>
        </authorList>
    </citation>
    <scope>NUCLEOTIDE SEQUENCE</scope>
    <source>
        <strain evidence="2">707197</strain>
    </source>
</reference>
<dbReference type="AlphaFoldDB" id="A0A5I6DUQ3"/>
<organism evidence="2">
    <name type="scientific">Salmonella enterica subsp. enterica serovar Brandenburg</name>
    <dbReference type="NCBI Taxonomy" id="149387"/>
    <lineage>
        <taxon>Bacteria</taxon>
        <taxon>Pseudomonadati</taxon>
        <taxon>Pseudomonadota</taxon>
        <taxon>Gammaproteobacteria</taxon>
        <taxon>Enterobacterales</taxon>
        <taxon>Enterobacteriaceae</taxon>
        <taxon>Salmonella</taxon>
    </lineage>
</organism>
<sequence length="65" mass="7156">MNDKHNPHKPGSQKNESDNRPRPSRESYNNDSADYGERKGNIVTNTFSPPVRPGRGDNSGDKSGS</sequence>
<evidence type="ECO:0000313" key="2">
    <source>
        <dbReference type="EMBL" id="ECG6845172.1"/>
    </source>
</evidence>
<evidence type="ECO:0000256" key="1">
    <source>
        <dbReference type="SAM" id="MobiDB-lite"/>
    </source>
</evidence>
<name>A0A5I6DUQ3_SALET</name>
<accession>A0A5I6DUQ3</accession>
<gene>
    <name evidence="2" type="ORF">E3354_21790</name>
</gene>
<feature type="region of interest" description="Disordered" evidence="1">
    <location>
        <begin position="1"/>
        <end position="65"/>
    </location>
</feature>
<comment type="caution">
    <text evidence="2">The sequence shown here is derived from an EMBL/GenBank/DDBJ whole genome shotgun (WGS) entry which is preliminary data.</text>
</comment>
<proteinExistence type="predicted"/>
<protein>
    <submittedName>
        <fullName evidence="2">Uncharacterized protein</fullName>
    </submittedName>
</protein>
<feature type="compositionally biased region" description="Basic and acidic residues" evidence="1">
    <location>
        <begin position="54"/>
        <end position="65"/>
    </location>
</feature>
<dbReference type="EMBL" id="AAIPET010000024">
    <property type="protein sequence ID" value="ECG6845172.1"/>
    <property type="molecule type" value="Genomic_DNA"/>
</dbReference>
<feature type="compositionally biased region" description="Basic and acidic residues" evidence="1">
    <location>
        <begin position="15"/>
        <end position="25"/>
    </location>
</feature>